<comment type="similarity">
    <text evidence="3">Belongs to the sirtuin family. Class III subfamily.</text>
</comment>
<dbReference type="InterPro" id="IPR026590">
    <property type="entry name" value="Ssirtuin_cat_dom"/>
</dbReference>
<evidence type="ECO:0000256" key="4">
    <source>
        <dbReference type="PROSITE-ProRule" id="PRU00236"/>
    </source>
</evidence>
<name>A0A523URT6_UNCT6</name>
<comment type="domain">
    <text evidence="3">2 residues (Tyr-64 and Arg-67) present in a large hydrophobic pocket are probably involved in substrate specificity. They are important for desuccinylation activity, but dispensable for deacetylation activity.</text>
</comment>
<dbReference type="PROSITE" id="PS50305">
    <property type="entry name" value="SIRTUIN"/>
    <property type="match status" value="1"/>
</dbReference>
<comment type="subcellular location">
    <subcellularLocation>
        <location evidence="3">Cytoplasm</location>
    </subcellularLocation>
</comment>
<dbReference type="InterPro" id="IPR003000">
    <property type="entry name" value="Sirtuin"/>
</dbReference>
<dbReference type="InterPro" id="IPR050134">
    <property type="entry name" value="NAD-dep_sirtuin_deacylases"/>
</dbReference>
<evidence type="ECO:0000256" key="3">
    <source>
        <dbReference type="HAMAP-Rule" id="MF_01121"/>
    </source>
</evidence>
<dbReference type="Proteomes" id="UP000315525">
    <property type="component" value="Unassembled WGS sequence"/>
</dbReference>
<dbReference type="GO" id="GO:0070403">
    <property type="term" value="F:NAD+ binding"/>
    <property type="evidence" value="ECO:0007669"/>
    <property type="project" value="UniProtKB-UniRule"/>
</dbReference>
<feature type="binding site" evidence="3 4">
    <location>
        <position position="127"/>
    </location>
    <ligand>
        <name>Zn(2+)</name>
        <dbReference type="ChEBI" id="CHEBI:29105"/>
    </ligand>
</feature>
<dbReference type="PANTHER" id="PTHR11085:SF10">
    <property type="entry name" value="NAD-DEPENDENT PROTEIN DEACYLASE SIRTUIN-5, MITOCHONDRIAL-RELATED"/>
    <property type="match status" value="1"/>
</dbReference>
<dbReference type="AlphaFoldDB" id="A0A523URT6"/>
<keyword evidence="1" id="KW-0808">Transferase</keyword>
<evidence type="ECO:0000313" key="6">
    <source>
        <dbReference type="EMBL" id="TET45224.1"/>
    </source>
</evidence>
<evidence type="ECO:0000256" key="1">
    <source>
        <dbReference type="ARBA" id="ARBA00022679"/>
    </source>
</evidence>
<dbReference type="InterPro" id="IPR029035">
    <property type="entry name" value="DHS-like_NAD/FAD-binding_dom"/>
</dbReference>
<comment type="function">
    <text evidence="3">NAD-dependent lysine deacetylase and desuccinylase that specifically removes acetyl and succinyl groups on target proteins. Modulates the activities of several proteins which are inactive in their acylated form.</text>
</comment>
<keyword evidence="3 4" id="KW-0479">Metal-binding</keyword>
<gene>
    <name evidence="3" type="primary">cobB</name>
    <name evidence="6" type="ORF">E3J62_08070</name>
</gene>
<keyword evidence="3" id="KW-0963">Cytoplasm</keyword>
<dbReference type="GO" id="GO:0005737">
    <property type="term" value="C:cytoplasm"/>
    <property type="evidence" value="ECO:0007669"/>
    <property type="project" value="UniProtKB-SubCell"/>
</dbReference>
<keyword evidence="2 3" id="KW-0520">NAD</keyword>
<protein>
    <recommendedName>
        <fullName evidence="3">NAD-dependent protein deacylase</fullName>
        <ecNumber evidence="3">2.3.1.286</ecNumber>
    </recommendedName>
    <alternativeName>
        <fullName evidence="3">Regulatory protein SIR2 homolog</fullName>
    </alternativeName>
</protein>
<dbReference type="EC" id="2.3.1.286" evidence="3"/>
<dbReference type="InterPro" id="IPR026591">
    <property type="entry name" value="Sirtuin_cat_small_dom_sf"/>
</dbReference>
<comment type="caution">
    <text evidence="6">The sequence shown here is derived from an EMBL/GenBank/DDBJ whole genome shotgun (WGS) entry which is preliminary data.</text>
</comment>
<accession>A0A523URT6</accession>
<feature type="binding site" evidence="3 4">
    <location>
        <position position="146"/>
    </location>
    <ligand>
        <name>Zn(2+)</name>
        <dbReference type="ChEBI" id="CHEBI:29105"/>
    </ligand>
</feature>
<comment type="cofactor">
    <cofactor evidence="3">
        <name>Zn(2+)</name>
        <dbReference type="ChEBI" id="CHEBI:29105"/>
    </cofactor>
    <text evidence="3">Binds 1 zinc ion per subunit.</text>
</comment>
<reference evidence="6 7" key="1">
    <citation type="submission" date="2019-03" db="EMBL/GenBank/DDBJ databases">
        <title>Metabolic potential of uncultured bacteria and archaea associated with petroleum seepage in deep-sea sediments.</title>
        <authorList>
            <person name="Dong X."/>
            <person name="Hubert C."/>
        </authorList>
    </citation>
    <scope>NUCLEOTIDE SEQUENCE [LARGE SCALE GENOMIC DNA]</scope>
    <source>
        <strain evidence="6">E44_bin18</strain>
    </source>
</reference>
<dbReference type="CDD" id="cd01412">
    <property type="entry name" value="SIRT5_Af1_CobB"/>
    <property type="match status" value="1"/>
</dbReference>
<comment type="catalytic activity">
    <reaction evidence="3">
        <text>N(6)-acetyl-L-lysyl-[protein] + NAD(+) + H2O = 2''-O-acetyl-ADP-D-ribose + nicotinamide + L-lysyl-[protein]</text>
        <dbReference type="Rhea" id="RHEA:43636"/>
        <dbReference type="Rhea" id="RHEA-COMP:9752"/>
        <dbReference type="Rhea" id="RHEA-COMP:10731"/>
        <dbReference type="ChEBI" id="CHEBI:15377"/>
        <dbReference type="ChEBI" id="CHEBI:17154"/>
        <dbReference type="ChEBI" id="CHEBI:29969"/>
        <dbReference type="ChEBI" id="CHEBI:57540"/>
        <dbReference type="ChEBI" id="CHEBI:61930"/>
        <dbReference type="ChEBI" id="CHEBI:83767"/>
        <dbReference type="EC" id="2.3.1.286"/>
    </reaction>
</comment>
<dbReference type="EMBL" id="SOJN01000091">
    <property type="protein sequence ID" value="TET45224.1"/>
    <property type="molecule type" value="Genomic_DNA"/>
</dbReference>
<feature type="binding site" evidence="3">
    <location>
        <begin position="98"/>
        <end position="101"/>
    </location>
    <ligand>
        <name>NAD(+)</name>
        <dbReference type="ChEBI" id="CHEBI:57540"/>
    </ligand>
</feature>
<dbReference type="HAMAP" id="MF_01121">
    <property type="entry name" value="Sirtuin_ClassIII"/>
    <property type="match status" value="1"/>
</dbReference>
<feature type="domain" description="Deacetylase sirtuin-type" evidence="5">
    <location>
        <begin position="1"/>
        <end position="244"/>
    </location>
</feature>
<organism evidence="6 7">
    <name type="scientific">candidate division TA06 bacterium</name>
    <dbReference type="NCBI Taxonomy" id="2250710"/>
    <lineage>
        <taxon>Bacteria</taxon>
        <taxon>Bacteria division TA06</taxon>
    </lineage>
</organism>
<comment type="catalytic activity">
    <reaction evidence="3">
        <text>N(6)-succinyl-L-lysyl-[protein] + NAD(+) + H2O = 2''-O-succinyl-ADP-D-ribose + nicotinamide + L-lysyl-[protein]</text>
        <dbReference type="Rhea" id="RHEA:47668"/>
        <dbReference type="Rhea" id="RHEA-COMP:9752"/>
        <dbReference type="Rhea" id="RHEA-COMP:11877"/>
        <dbReference type="ChEBI" id="CHEBI:15377"/>
        <dbReference type="ChEBI" id="CHEBI:17154"/>
        <dbReference type="ChEBI" id="CHEBI:29969"/>
        <dbReference type="ChEBI" id="CHEBI:57540"/>
        <dbReference type="ChEBI" id="CHEBI:87830"/>
        <dbReference type="ChEBI" id="CHEBI:87832"/>
    </reaction>
</comment>
<dbReference type="GO" id="GO:0008270">
    <property type="term" value="F:zinc ion binding"/>
    <property type="evidence" value="ECO:0007669"/>
    <property type="project" value="UniProtKB-UniRule"/>
</dbReference>
<proteinExistence type="inferred from homology"/>
<dbReference type="InterPro" id="IPR027546">
    <property type="entry name" value="Sirtuin_class_III"/>
</dbReference>
<dbReference type="Gene3D" id="3.40.50.1220">
    <property type="entry name" value="TPP-binding domain"/>
    <property type="match status" value="1"/>
</dbReference>
<feature type="binding site" evidence="3">
    <location>
        <position position="64"/>
    </location>
    <ligand>
        <name>substrate</name>
    </ligand>
</feature>
<evidence type="ECO:0000256" key="2">
    <source>
        <dbReference type="ARBA" id="ARBA00023027"/>
    </source>
</evidence>
<feature type="binding site" evidence="3 4">
    <location>
        <position position="124"/>
    </location>
    <ligand>
        <name>Zn(2+)</name>
        <dbReference type="ChEBI" id="CHEBI:29105"/>
    </ligand>
</feature>
<dbReference type="Gene3D" id="3.30.1600.10">
    <property type="entry name" value="SIR2/SIRT2 'Small Domain"/>
    <property type="match status" value="1"/>
</dbReference>
<dbReference type="Pfam" id="PF02146">
    <property type="entry name" value="SIR2"/>
    <property type="match status" value="1"/>
</dbReference>
<keyword evidence="3 4" id="KW-0862">Zinc</keyword>
<dbReference type="PANTHER" id="PTHR11085">
    <property type="entry name" value="NAD-DEPENDENT PROTEIN DEACYLASE SIRTUIN-5, MITOCHONDRIAL-RELATED"/>
    <property type="match status" value="1"/>
</dbReference>
<feature type="binding site" evidence="3 4">
    <location>
        <position position="144"/>
    </location>
    <ligand>
        <name>Zn(2+)</name>
        <dbReference type="ChEBI" id="CHEBI:29105"/>
    </ligand>
</feature>
<evidence type="ECO:0000313" key="7">
    <source>
        <dbReference type="Proteomes" id="UP000315525"/>
    </source>
</evidence>
<sequence>MPSTVVQALLSANYLTVLTGAGVSAESGVPTFRGKDGLWRKHNPMELATPEAFERDPKLIWEWYVYRRGLMNNVHPNPAHEVIAELETLYPKFLLITQNVDNLHRRAGSKELVELHGNIFKVRCSRCERKLDELPDLSELPPKCECGAYLRPDVVWFGETLPRDAIERAFQASNECDCMLVVGTSAVVQPAASLPLMAKRGGAFVAEINYEPTPLSDLVDVSILGKAGELMSKLLDATNKRRNR</sequence>
<feature type="binding site" evidence="3">
    <location>
        <begin position="20"/>
        <end position="39"/>
    </location>
    <ligand>
        <name>NAD(+)</name>
        <dbReference type="ChEBI" id="CHEBI:57540"/>
    </ligand>
</feature>
<dbReference type="GO" id="GO:0036055">
    <property type="term" value="F:protein-succinyllysine desuccinylase activity"/>
    <property type="evidence" value="ECO:0007669"/>
    <property type="project" value="UniProtKB-UniRule"/>
</dbReference>
<feature type="binding site" evidence="3">
    <location>
        <position position="227"/>
    </location>
    <ligand>
        <name>NAD(+)</name>
        <dbReference type="ChEBI" id="CHEBI:57540"/>
    </ligand>
</feature>
<feature type="binding site" evidence="3">
    <location>
        <position position="67"/>
    </location>
    <ligand>
        <name>substrate</name>
    </ligand>
</feature>
<dbReference type="NCBIfam" id="NF001753">
    <property type="entry name" value="PRK00481.1-3"/>
    <property type="match status" value="1"/>
</dbReference>
<dbReference type="SUPFAM" id="SSF52467">
    <property type="entry name" value="DHS-like NAD/FAD-binding domain"/>
    <property type="match status" value="1"/>
</dbReference>
<feature type="binding site" evidence="3">
    <location>
        <begin position="209"/>
        <end position="211"/>
    </location>
    <ligand>
        <name>NAD(+)</name>
        <dbReference type="ChEBI" id="CHEBI:57540"/>
    </ligand>
</feature>
<dbReference type="GO" id="GO:0017136">
    <property type="term" value="F:histone deacetylase activity, NAD-dependent"/>
    <property type="evidence" value="ECO:0007669"/>
    <property type="project" value="TreeGrafter"/>
</dbReference>
<dbReference type="GO" id="GO:0036054">
    <property type="term" value="F:protein-malonyllysine demalonylase activity"/>
    <property type="evidence" value="ECO:0007669"/>
    <property type="project" value="InterPro"/>
</dbReference>
<feature type="active site" description="Proton acceptor" evidence="3 4">
    <location>
        <position position="116"/>
    </location>
</feature>
<evidence type="ECO:0000259" key="5">
    <source>
        <dbReference type="PROSITE" id="PS50305"/>
    </source>
</evidence>
<feature type="binding site" evidence="3">
    <location>
        <begin position="183"/>
        <end position="185"/>
    </location>
    <ligand>
        <name>NAD(+)</name>
        <dbReference type="ChEBI" id="CHEBI:57540"/>
    </ligand>
</feature>